<keyword evidence="3" id="KW-1185">Reference proteome</keyword>
<reference evidence="3" key="2">
    <citation type="submission" date="2015-01" db="EMBL/GenBank/DDBJ databases">
        <title>Evolutionary Origins and Diversification of the Mycorrhizal Mutualists.</title>
        <authorList>
            <consortium name="DOE Joint Genome Institute"/>
            <consortium name="Mycorrhizal Genomics Consortium"/>
            <person name="Kohler A."/>
            <person name="Kuo A."/>
            <person name="Nagy L.G."/>
            <person name="Floudas D."/>
            <person name="Copeland A."/>
            <person name="Barry K.W."/>
            <person name="Cichocki N."/>
            <person name="Veneault-Fourrey C."/>
            <person name="LaButti K."/>
            <person name="Lindquist E.A."/>
            <person name="Lipzen A."/>
            <person name="Lundell T."/>
            <person name="Morin E."/>
            <person name="Murat C."/>
            <person name="Riley R."/>
            <person name="Ohm R."/>
            <person name="Sun H."/>
            <person name="Tunlid A."/>
            <person name="Henrissat B."/>
            <person name="Grigoriev I.V."/>
            <person name="Hibbett D.S."/>
            <person name="Martin F."/>
        </authorList>
    </citation>
    <scope>NUCLEOTIDE SEQUENCE [LARGE SCALE GENOMIC DNA]</scope>
    <source>
        <strain evidence="3">UH-Slu-Lm8-n1</strain>
    </source>
</reference>
<reference evidence="2 3" key="1">
    <citation type="submission" date="2014-04" db="EMBL/GenBank/DDBJ databases">
        <authorList>
            <consortium name="DOE Joint Genome Institute"/>
            <person name="Kuo A."/>
            <person name="Ruytinx J."/>
            <person name="Rineau F."/>
            <person name="Colpaert J."/>
            <person name="Kohler A."/>
            <person name="Nagy L.G."/>
            <person name="Floudas D."/>
            <person name="Copeland A."/>
            <person name="Barry K.W."/>
            <person name="Cichocki N."/>
            <person name="Veneault-Fourrey C."/>
            <person name="LaButti K."/>
            <person name="Lindquist E.A."/>
            <person name="Lipzen A."/>
            <person name="Lundell T."/>
            <person name="Morin E."/>
            <person name="Murat C."/>
            <person name="Sun H."/>
            <person name="Tunlid A."/>
            <person name="Henrissat B."/>
            <person name="Grigoriev I.V."/>
            <person name="Hibbett D.S."/>
            <person name="Martin F."/>
            <person name="Nordberg H.P."/>
            <person name="Cantor M.N."/>
            <person name="Hua S.X."/>
        </authorList>
    </citation>
    <scope>NUCLEOTIDE SEQUENCE [LARGE SCALE GENOMIC DNA]</scope>
    <source>
        <strain evidence="2 3">UH-Slu-Lm8-n1</strain>
    </source>
</reference>
<evidence type="ECO:0000313" key="2">
    <source>
        <dbReference type="EMBL" id="KIK46441.1"/>
    </source>
</evidence>
<accession>A0A0D0AXK1</accession>
<feature type="compositionally biased region" description="Basic residues" evidence="1">
    <location>
        <begin position="50"/>
        <end position="62"/>
    </location>
</feature>
<dbReference type="Proteomes" id="UP000054485">
    <property type="component" value="Unassembled WGS sequence"/>
</dbReference>
<proteinExistence type="predicted"/>
<evidence type="ECO:0000313" key="3">
    <source>
        <dbReference type="Proteomes" id="UP000054485"/>
    </source>
</evidence>
<feature type="region of interest" description="Disordered" evidence="1">
    <location>
        <begin position="78"/>
        <end position="110"/>
    </location>
</feature>
<name>A0A0D0AXK1_9AGAM</name>
<protein>
    <submittedName>
        <fullName evidence="2">Uncharacterized protein</fullName>
    </submittedName>
</protein>
<feature type="region of interest" description="Disordered" evidence="1">
    <location>
        <begin position="1"/>
        <end position="64"/>
    </location>
</feature>
<dbReference type="InParanoid" id="A0A0D0AXK1"/>
<feature type="compositionally biased region" description="Polar residues" evidence="1">
    <location>
        <begin position="1"/>
        <end position="31"/>
    </location>
</feature>
<evidence type="ECO:0000256" key="1">
    <source>
        <dbReference type="SAM" id="MobiDB-lite"/>
    </source>
</evidence>
<sequence>MSNSQTPDARTALMQSILSRHLQASPSSVSPSYLLRRPSRNVNAQDFTGHRKQAASPSKRKARENNIALAIRGRTIYNPRVDPATNSAPKTSSPRKKLTKPAVPSCHPLGTGTPWEENLFSLDILQRMEVEEEYRAKDQSFLAEARNDFGPSYQTEDKSPWMGVSEFDAGCHMPGGSEQGTPSDMEYSPSRWNAPNFNSGEGDWETVFDMYIKEHECKEAVIL</sequence>
<dbReference type="AlphaFoldDB" id="A0A0D0AXK1"/>
<gene>
    <name evidence="2" type="ORF">CY34DRAFT_800448</name>
</gene>
<dbReference type="EMBL" id="KN835159">
    <property type="protein sequence ID" value="KIK46441.1"/>
    <property type="molecule type" value="Genomic_DNA"/>
</dbReference>
<dbReference type="HOGENOM" id="CLU_1166172_0_0_1"/>
<organism evidence="2 3">
    <name type="scientific">Suillus luteus UH-Slu-Lm8-n1</name>
    <dbReference type="NCBI Taxonomy" id="930992"/>
    <lineage>
        <taxon>Eukaryota</taxon>
        <taxon>Fungi</taxon>
        <taxon>Dikarya</taxon>
        <taxon>Basidiomycota</taxon>
        <taxon>Agaricomycotina</taxon>
        <taxon>Agaricomycetes</taxon>
        <taxon>Agaricomycetidae</taxon>
        <taxon>Boletales</taxon>
        <taxon>Suillineae</taxon>
        <taxon>Suillaceae</taxon>
        <taxon>Suillus</taxon>
    </lineage>
</organism>
<dbReference type="OrthoDB" id="2640540at2759"/>